<evidence type="ECO:0000313" key="2">
    <source>
        <dbReference type="Proteomes" id="UP000002586"/>
    </source>
</evidence>
<accession>A0L8L3</accession>
<dbReference type="HOGENOM" id="CLU_2508779_0_0_5"/>
<protein>
    <submittedName>
        <fullName evidence="1">Uncharacterized protein</fullName>
    </submittedName>
</protein>
<dbReference type="STRING" id="156889.Mmc1_1798"/>
<dbReference type="KEGG" id="mgm:Mmc1_1798"/>
<reference evidence="2" key="1">
    <citation type="journal article" date="2009" name="Appl. Environ. Microbiol.">
        <title>Complete genome sequence of the chemolithoautotrophic marine magnetotactic coccus strain MC-1.</title>
        <authorList>
            <person name="Schubbe S."/>
            <person name="Williams T.J."/>
            <person name="Xie G."/>
            <person name="Kiss H.E."/>
            <person name="Brettin T.S."/>
            <person name="Martinez D."/>
            <person name="Ross C.A."/>
            <person name="Schuler D."/>
            <person name="Cox B.L."/>
            <person name="Nealson K.H."/>
            <person name="Bazylinski D.A."/>
        </authorList>
    </citation>
    <scope>NUCLEOTIDE SEQUENCE [LARGE SCALE GENOMIC DNA]</scope>
    <source>
        <strain evidence="2">ATCC BAA-1437 / JCM 17883 / MC-1</strain>
    </source>
</reference>
<proteinExistence type="predicted"/>
<reference evidence="1 2" key="2">
    <citation type="journal article" date="2012" name="Int. J. Syst. Evol. Microbiol.">
        <title>Magnetococcus marinus gen. nov., sp. nov., a marine, magnetotactic bacterium that represents a novel lineage (Magnetococcaceae fam. nov.; Magnetococcales ord. nov.) at the base of the Alphaproteobacteria.</title>
        <authorList>
            <person name="Bazylinski D.A."/>
            <person name="Williams T.J."/>
            <person name="Lefevre C.T."/>
            <person name="Berg R.J."/>
            <person name="Zhang C.L."/>
            <person name="Bowser S.S."/>
            <person name="Dean A.J."/>
            <person name="Beveridge T.J."/>
        </authorList>
    </citation>
    <scope>NUCLEOTIDE SEQUENCE [LARGE SCALE GENOMIC DNA]</scope>
    <source>
        <strain evidence="2">ATCC BAA-1437 / JCM 17883 / MC-1</strain>
    </source>
</reference>
<sequence length="85" mass="9869">MVKPVRYSVGTMMQKRGGVFGHPLFFVQKQTKLTWQQASLFYLPWQNRLCISPYEELPLLPLPASGPFARLTTLQRAKRLTSRLF</sequence>
<evidence type="ECO:0000313" key="1">
    <source>
        <dbReference type="EMBL" id="ABK44306.1"/>
    </source>
</evidence>
<keyword evidence="2" id="KW-1185">Reference proteome</keyword>
<gene>
    <name evidence="1" type="ordered locus">Mmc1_1798</name>
</gene>
<dbReference type="AlphaFoldDB" id="A0L8L3"/>
<name>A0L8L3_MAGMM</name>
<organism evidence="1 2">
    <name type="scientific">Magnetococcus marinus (strain ATCC BAA-1437 / JCM 17883 / MC-1)</name>
    <dbReference type="NCBI Taxonomy" id="156889"/>
    <lineage>
        <taxon>Bacteria</taxon>
        <taxon>Pseudomonadati</taxon>
        <taxon>Pseudomonadota</taxon>
        <taxon>Magnetococcia</taxon>
        <taxon>Magnetococcales</taxon>
        <taxon>Magnetococcaceae</taxon>
        <taxon>Magnetococcus</taxon>
    </lineage>
</organism>
<dbReference type="Proteomes" id="UP000002586">
    <property type="component" value="Chromosome"/>
</dbReference>
<dbReference type="EMBL" id="CP000471">
    <property type="protein sequence ID" value="ABK44306.1"/>
    <property type="molecule type" value="Genomic_DNA"/>
</dbReference>